<dbReference type="InterPro" id="IPR028998">
    <property type="entry name" value="RimP_C"/>
</dbReference>
<dbReference type="Pfam" id="PF17384">
    <property type="entry name" value="DUF150_C"/>
    <property type="match status" value="1"/>
</dbReference>
<reference evidence="6" key="1">
    <citation type="submission" date="2016-10" db="EMBL/GenBank/DDBJ databases">
        <title>Sequence of Gallionella enrichment culture.</title>
        <authorList>
            <person name="Poehlein A."/>
            <person name="Muehling M."/>
            <person name="Daniel R."/>
        </authorList>
    </citation>
    <scope>NUCLEOTIDE SEQUENCE</scope>
</reference>
<dbReference type="PANTHER" id="PTHR33867">
    <property type="entry name" value="RIBOSOME MATURATION FACTOR RIMP"/>
    <property type="match status" value="1"/>
</dbReference>
<keyword evidence="2" id="KW-0690">Ribosome biogenesis</keyword>
<evidence type="ECO:0000259" key="4">
    <source>
        <dbReference type="Pfam" id="PF02576"/>
    </source>
</evidence>
<feature type="compositionally biased region" description="Low complexity" evidence="3">
    <location>
        <begin position="205"/>
        <end position="226"/>
    </location>
</feature>
<dbReference type="InterPro" id="IPR035956">
    <property type="entry name" value="RimP_N_sf"/>
</dbReference>
<evidence type="ECO:0000313" key="6">
    <source>
        <dbReference type="EMBL" id="OIQ92100.1"/>
    </source>
</evidence>
<feature type="domain" description="Ribosome maturation factor RimP C-terminal" evidence="5">
    <location>
        <begin position="134"/>
        <end position="172"/>
    </location>
</feature>
<dbReference type="Pfam" id="PF02576">
    <property type="entry name" value="RimP_N"/>
    <property type="match status" value="1"/>
</dbReference>
<sequence length="256" mass="27689">MEVGLTKRGDTNRPFFLPAPLRLGELEPPSNWSIRARSRVLDRAIGEQVGVQGGSGMQKSAVIETTVQGMGYAFVEAVWASAGLLRVTIDRVDGDAITVDDCERVTRQLQYALEVEGLDYKRLEVSSPGVDRLLRLPDDWARFAGLEVEVTLRAPFQGRKKYRGVLQGPQGDAAQAQAEPQTYVIVWDDALLAAAAKPGGKKSGGARSASSKSAKSVAKPAVSADAAGDVHELRFSMAEVREVRLVPVLDFRGRKS</sequence>
<evidence type="ECO:0000256" key="3">
    <source>
        <dbReference type="SAM" id="MobiDB-lite"/>
    </source>
</evidence>
<dbReference type="SUPFAM" id="SSF74942">
    <property type="entry name" value="YhbC-like, C-terminal domain"/>
    <property type="match status" value="1"/>
</dbReference>
<dbReference type="InterPro" id="IPR003728">
    <property type="entry name" value="Ribosome_maturation_RimP"/>
</dbReference>
<dbReference type="InterPro" id="IPR028989">
    <property type="entry name" value="RimP_N"/>
</dbReference>
<dbReference type="GO" id="GO:0000028">
    <property type="term" value="P:ribosomal small subunit assembly"/>
    <property type="evidence" value="ECO:0007669"/>
    <property type="project" value="TreeGrafter"/>
</dbReference>
<comment type="caution">
    <text evidence="6">The sequence shown here is derived from an EMBL/GenBank/DDBJ whole genome shotgun (WGS) entry which is preliminary data.</text>
</comment>
<dbReference type="InterPro" id="IPR036847">
    <property type="entry name" value="RimP_C_sf"/>
</dbReference>
<accession>A0A1J5RJ28</accession>
<feature type="region of interest" description="Disordered" evidence="3">
    <location>
        <begin position="198"/>
        <end position="226"/>
    </location>
</feature>
<dbReference type="PANTHER" id="PTHR33867:SF1">
    <property type="entry name" value="RIBOSOME MATURATION FACTOR RIMP"/>
    <property type="match status" value="1"/>
</dbReference>
<dbReference type="SUPFAM" id="SSF75420">
    <property type="entry name" value="YhbC-like, N-terminal domain"/>
    <property type="match status" value="1"/>
</dbReference>
<dbReference type="AlphaFoldDB" id="A0A1J5RJ28"/>
<organism evidence="6">
    <name type="scientific">mine drainage metagenome</name>
    <dbReference type="NCBI Taxonomy" id="410659"/>
    <lineage>
        <taxon>unclassified sequences</taxon>
        <taxon>metagenomes</taxon>
        <taxon>ecological metagenomes</taxon>
    </lineage>
</organism>
<feature type="domain" description="Ribosome maturation factor RimP N-terminal" evidence="4">
    <location>
        <begin position="63"/>
        <end position="131"/>
    </location>
</feature>
<proteinExistence type="inferred from homology"/>
<keyword evidence="1" id="KW-0963">Cytoplasm</keyword>
<dbReference type="EMBL" id="MLJW01000240">
    <property type="protein sequence ID" value="OIQ92100.1"/>
    <property type="molecule type" value="Genomic_DNA"/>
</dbReference>
<gene>
    <name evidence="6" type="primary">rimP_8</name>
    <name evidence="6" type="ORF">GALL_259340</name>
</gene>
<evidence type="ECO:0000256" key="1">
    <source>
        <dbReference type="ARBA" id="ARBA00022490"/>
    </source>
</evidence>
<dbReference type="GO" id="GO:0006412">
    <property type="term" value="P:translation"/>
    <property type="evidence" value="ECO:0007669"/>
    <property type="project" value="TreeGrafter"/>
</dbReference>
<dbReference type="HAMAP" id="MF_01077">
    <property type="entry name" value="RimP"/>
    <property type="match status" value="1"/>
</dbReference>
<evidence type="ECO:0000259" key="5">
    <source>
        <dbReference type="Pfam" id="PF17384"/>
    </source>
</evidence>
<dbReference type="GO" id="GO:0005829">
    <property type="term" value="C:cytosol"/>
    <property type="evidence" value="ECO:0007669"/>
    <property type="project" value="TreeGrafter"/>
</dbReference>
<protein>
    <submittedName>
        <fullName evidence="6">Ribosome maturation factor RimP</fullName>
    </submittedName>
</protein>
<evidence type="ECO:0000256" key="2">
    <source>
        <dbReference type="ARBA" id="ARBA00022517"/>
    </source>
</evidence>
<dbReference type="CDD" id="cd01734">
    <property type="entry name" value="YlxS_C"/>
    <property type="match status" value="1"/>
</dbReference>
<dbReference type="Gene3D" id="3.30.300.70">
    <property type="entry name" value="RimP-like superfamily, N-terminal"/>
    <property type="match status" value="1"/>
</dbReference>
<name>A0A1J5RJ28_9ZZZZ</name>